<reference evidence="3" key="1">
    <citation type="journal article" date="2019" name="Int. J. Syst. Evol. Microbiol.">
        <title>The Global Catalogue of Microorganisms (GCM) 10K type strain sequencing project: providing services to taxonomists for standard genome sequencing and annotation.</title>
        <authorList>
            <consortium name="The Broad Institute Genomics Platform"/>
            <consortium name="The Broad Institute Genome Sequencing Center for Infectious Disease"/>
            <person name="Wu L."/>
            <person name="Ma J."/>
        </authorList>
    </citation>
    <scope>NUCLEOTIDE SEQUENCE [LARGE SCALE GENOMIC DNA]</scope>
    <source>
        <strain evidence="3">KCTC 42986</strain>
    </source>
</reference>
<accession>A0ABV7F0V2</accession>
<evidence type="ECO:0000313" key="2">
    <source>
        <dbReference type="EMBL" id="MFC3107417.1"/>
    </source>
</evidence>
<dbReference type="InterPro" id="IPR031339">
    <property type="entry name" value="DUF4942"/>
</dbReference>
<comment type="caution">
    <text evidence="2">The sequence shown here is derived from an EMBL/GenBank/DDBJ whole genome shotgun (WGS) entry which is preliminary data.</text>
</comment>
<gene>
    <name evidence="2" type="ORF">ACFOFO_05505</name>
</gene>
<dbReference type="CDD" id="cd02440">
    <property type="entry name" value="AdoMet_MTases"/>
    <property type="match status" value="1"/>
</dbReference>
<proteinExistence type="predicted"/>
<dbReference type="Proteomes" id="UP001595530">
    <property type="component" value="Unassembled WGS sequence"/>
</dbReference>
<dbReference type="SUPFAM" id="SSF53335">
    <property type="entry name" value="S-adenosyl-L-methionine-dependent methyltransferases"/>
    <property type="match status" value="1"/>
</dbReference>
<name>A0ABV7F0V2_9BURK</name>
<evidence type="ECO:0000313" key="3">
    <source>
        <dbReference type="Proteomes" id="UP001595530"/>
    </source>
</evidence>
<dbReference type="PRINTS" id="PR00507">
    <property type="entry name" value="N12N6MTFRASE"/>
</dbReference>
<organism evidence="2 3">
    <name type="scientific">Undibacterium arcticum</name>
    <dbReference type="NCBI Taxonomy" id="1762892"/>
    <lineage>
        <taxon>Bacteria</taxon>
        <taxon>Pseudomonadati</taxon>
        <taxon>Pseudomonadota</taxon>
        <taxon>Betaproteobacteria</taxon>
        <taxon>Burkholderiales</taxon>
        <taxon>Oxalobacteraceae</taxon>
        <taxon>Undibacterium</taxon>
    </lineage>
</organism>
<keyword evidence="3" id="KW-1185">Reference proteome</keyword>
<feature type="domain" description="DUF4942" evidence="1">
    <location>
        <begin position="80"/>
        <end position="260"/>
    </location>
</feature>
<dbReference type="Pfam" id="PF13708">
    <property type="entry name" value="DUF4942"/>
    <property type="match status" value="1"/>
</dbReference>
<sequence>MRELMEIVDDTREFFAPVSSDVIDGLLAQYQQQRSHIDHIAGIAAGDMGNAINWFIDGNRDRASHMPAVERLFAPAGAIASLNSRYWSDTLALTDVYSAMPQARRDEWNKSISDKTTPEYTEDTVRSSLNGWLADRSKFFGERVDGIFRNLSGDHVTNCPQGFSKRMILAYVTENGYHSTSRAGLINDLRAVIAKFMGRDEPAWNATNVIVSMARKQPGQWLTLDGGALRIRCYKIGTAHLEIHPDMAYRLNQVLAGMYPRAIPAEFRTKPKKKAKEFQMMGRPLPFAVLDIIRELRRERGTNSFMFGYATKESLVAKEEALRVLIGIGGVLGKCGDIDFEYDPQEAMNEIIASGCIPDRVAHQYFPTPEVVARAAVEMADIGPDDTVLEPSAGQGGIADYLPKDRTTCVEISPLHCSVLRAKGFKTVEVDFVMYADQHFPNQPKFDCVVMNPPFSEGRAKLHTEYASSMVKPGGRLVAILPASFSGKNILPGWDVEWSRVFDNEFAGTSVSVVIMLAVRA</sequence>
<protein>
    <submittedName>
        <fullName evidence="2">DUF4942 domain-containing protein</fullName>
    </submittedName>
</protein>
<dbReference type="InterPro" id="IPR029063">
    <property type="entry name" value="SAM-dependent_MTases_sf"/>
</dbReference>
<dbReference type="Gene3D" id="3.40.50.150">
    <property type="entry name" value="Vaccinia Virus protein VP39"/>
    <property type="match status" value="1"/>
</dbReference>
<dbReference type="EMBL" id="JBHRTP010000013">
    <property type="protein sequence ID" value="MFC3107417.1"/>
    <property type="molecule type" value="Genomic_DNA"/>
</dbReference>
<evidence type="ECO:0000259" key="1">
    <source>
        <dbReference type="Pfam" id="PF13708"/>
    </source>
</evidence>
<dbReference type="RefSeq" id="WP_390331066.1">
    <property type="nucleotide sequence ID" value="NZ_JBHRTP010000013.1"/>
</dbReference>